<dbReference type="Proteomes" id="UP000807469">
    <property type="component" value="Unassembled WGS sequence"/>
</dbReference>
<keyword evidence="2" id="KW-1185">Reference proteome</keyword>
<organism evidence="1 2">
    <name type="scientific">Pholiota conissans</name>
    <dbReference type="NCBI Taxonomy" id="109636"/>
    <lineage>
        <taxon>Eukaryota</taxon>
        <taxon>Fungi</taxon>
        <taxon>Dikarya</taxon>
        <taxon>Basidiomycota</taxon>
        <taxon>Agaricomycotina</taxon>
        <taxon>Agaricomycetes</taxon>
        <taxon>Agaricomycetidae</taxon>
        <taxon>Agaricales</taxon>
        <taxon>Agaricineae</taxon>
        <taxon>Strophariaceae</taxon>
        <taxon>Pholiota</taxon>
    </lineage>
</organism>
<dbReference type="OrthoDB" id="2935230at2759"/>
<gene>
    <name evidence="1" type="ORF">BDN70DRAFT_932164</name>
</gene>
<evidence type="ECO:0000313" key="2">
    <source>
        <dbReference type="Proteomes" id="UP000807469"/>
    </source>
</evidence>
<accession>A0A9P5Z209</accession>
<evidence type="ECO:0008006" key="3">
    <source>
        <dbReference type="Google" id="ProtNLM"/>
    </source>
</evidence>
<reference evidence="1" key="1">
    <citation type="submission" date="2020-11" db="EMBL/GenBank/DDBJ databases">
        <authorList>
            <consortium name="DOE Joint Genome Institute"/>
            <person name="Ahrendt S."/>
            <person name="Riley R."/>
            <person name="Andreopoulos W."/>
            <person name="Labutti K."/>
            <person name="Pangilinan J."/>
            <person name="Ruiz-Duenas F.J."/>
            <person name="Barrasa J.M."/>
            <person name="Sanchez-Garcia M."/>
            <person name="Camarero S."/>
            <person name="Miyauchi S."/>
            <person name="Serrano A."/>
            <person name="Linde D."/>
            <person name="Babiker R."/>
            <person name="Drula E."/>
            <person name="Ayuso-Fernandez I."/>
            <person name="Pacheco R."/>
            <person name="Padilla G."/>
            <person name="Ferreira P."/>
            <person name="Barriuso J."/>
            <person name="Kellner H."/>
            <person name="Castanera R."/>
            <person name="Alfaro M."/>
            <person name="Ramirez L."/>
            <person name="Pisabarro A.G."/>
            <person name="Kuo A."/>
            <person name="Tritt A."/>
            <person name="Lipzen A."/>
            <person name="He G."/>
            <person name="Yan M."/>
            <person name="Ng V."/>
            <person name="Cullen D."/>
            <person name="Martin F."/>
            <person name="Rosso M.-N."/>
            <person name="Henrissat B."/>
            <person name="Hibbett D."/>
            <person name="Martinez A.T."/>
            <person name="Grigoriev I.V."/>
        </authorList>
    </citation>
    <scope>NUCLEOTIDE SEQUENCE</scope>
    <source>
        <strain evidence="1">CIRM-BRFM 674</strain>
    </source>
</reference>
<dbReference type="AlphaFoldDB" id="A0A9P5Z209"/>
<proteinExistence type="predicted"/>
<protein>
    <recommendedName>
        <fullName evidence="3">F-box domain-containing protein</fullName>
    </recommendedName>
</protein>
<evidence type="ECO:0000313" key="1">
    <source>
        <dbReference type="EMBL" id="KAF9479943.1"/>
    </source>
</evidence>
<name>A0A9P5Z209_9AGAR</name>
<comment type="caution">
    <text evidence="1">The sequence shown here is derived from an EMBL/GenBank/DDBJ whole genome shotgun (WGS) entry which is preliminary data.</text>
</comment>
<dbReference type="EMBL" id="MU155203">
    <property type="protein sequence ID" value="KAF9479943.1"/>
    <property type="molecule type" value="Genomic_DNA"/>
</dbReference>
<sequence length="267" mass="30534">MAYIDSLPTELLLKIASYGCSSQKMYLSLVLVSKRYYAVAKYYGLRNTPIRISSHSLRSFYEFVTTHGMGKYVGYLWINSTSALCSQAVKACTNLVCLACSKVVLYSLCAPLPTDHDGFQHTKLTELTIFDNWESWHTLQQPSHIYALQLFRQITHLRLHGFISSFLQVDMFPALTHYSCSYQNADLMADQVASVASLPRLQSIAITTYYWKNEPMDARTESLLLMDKRIKFVFLGPNELGEFTLWCGRARKTACFWTVEAKPRKVL</sequence>